<evidence type="ECO:0000259" key="6">
    <source>
        <dbReference type="Pfam" id="PF00705"/>
    </source>
</evidence>
<sequence length="250" mass="27980">MFKAVFPDSKIWKDIIESICALVEEGVFVANSDGIKLRAMDPSRIAMIDLDIPKSAFEYYECTKEEFIGVNFDDFKKIMKRASSSDKLELEKGENEARLKIKFKGKFTRTFSMPLLDIGKEELSIPNITFSATVKLLASALEDAIKDAEVVSDFAKISAEDEILRISASGDRGEVEVEITKDSGELLSIELKESVHALYTLSYLKKMMSAADLSDVCILMFSTDMPLRMDFGLLTGGKITYYLAPRMEAE</sequence>
<evidence type="ECO:0000313" key="10">
    <source>
        <dbReference type="Proteomes" id="UP000316080"/>
    </source>
</evidence>
<evidence type="ECO:0000256" key="1">
    <source>
        <dbReference type="ARBA" id="ARBA00010462"/>
    </source>
</evidence>
<dbReference type="SUPFAM" id="SSF55979">
    <property type="entry name" value="DNA clamp"/>
    <property type="match status" value="2"/>
</dbReference>
<dbReference type="GO" id="GO:0006272">
    <property type="term" value="P:leading strand elongation"/>
    <property type="evidence" value="ECO:0007669"/>
    <property type="project" value="TreeGrafter"/>
</dbReference>
<name>A0A523B9T8_9CREN</name>
<dbReference type="GO" id="GO:0006275">
    <property type="term" value="P:regulation of DNA replication"/>
    <property type="evidence" value="ECO:0007669"/>
    <property type="project" value="UniProtKB-UniRule"/>
</dbReference>
<evidence type="ECO:0000313" key="11">
    <source>
        <dbReference type="Proteomes" id="UP000317265"/>
    </source>
</evidence>
<dbReference type="Gene3D" id="3.70.10.10">
    <property type="match status" value="1"/>
</dbReference>
<dbReference type="HAMAP" id="MF_00317">
    <property type="entry name" value="DNApol_clamp_arch"/>
    <property type="match status" value="1"/>
</dbReference>
<dbReference type="InterPro" id="IPR022659">
    <property type="entry name" value="Pr_cel_nuc_antig_CS"/>
</dbReference>
<dbReference type="AlphaFoldDB" id="A0A523B9T8"/>
<dbReference type="Proteomes" id="UP000317265">
    <property type="component" value="Unassembled WGS sequence"/>
</dbReference>
<dbReference type="InterPro" id="IPR000730">
    <property type="entry name" value="Pr_cel_nuc_antig"/>
</dbReference>
<dbReference type="NCBIfam" id="TIGR00590">
    <property type="entry name" value="pcna"/>
    <property type="match status" value="1"/>
</dbReference>
<feature type="domain" description="Proliferating cell nuclear antigen PCNA C-terminal" evidence="7">
    <location>
        <begin position="125"/>
        <end position="245"/>
    </location>
</feature>
<evidence type="ECO:0000313" key="9">
    <source>
        <dbReference type="EMBL" id="TDA37706.1"/>
    </source>
</evidence>
<reference evidence="8 10" key="2">
    <citation type="journal article" date="2019" name="Nat. Microbiol.">
        <title>Wide diversity of methane and short-chain alkane metabolisms in uncultured archaea.</title>
        <authorList>
            <person name="Borrel G."/>
            <person name="Adam P.S."/>
            <person name="McKay L.J."/>
            <person name="Chen L.X."/>
            <person name="Sierra-Garcia I.N."/>
            <person name="Sieber C.M."/>
            <person name="Letourneur Q."/>
            <person name="Ghozlane A."/>
            <person name="Andersen G.L."/>
            <person name="Li W.J."/>
            <person name="Hallam S.J."/>
            <person name="Muyzer G."/>
            <person name="de Oliveira V.M."/>
            <person name="Inskeep W.P."/>
            <person name="Banfield J.F."/>
            <person name="Gribaldo S."/>
        </authorList>
    </citation>
    <scope>NUCLEOTIDE SEQUENCE [LARGE SCALE GENOMIC DNA]</scope>
    <source>
        <strain evidence="8">Verst-YHS</strain>
    </source>
</reference>
<dbReference type="PRINTS" id="PR00339">
    <property type="entry name" value="PCNACYCLIN"/>
</dbReference>
<dbReference type="GO" id="GO:0030337">
    <property type="term" value="F:DNA polymerase processivity factor activity"/>
    <property type="evidence" value="ECO:0007669"/>
    <property type="project" value="UniProtKB-UniRule"/>
</dbReference>
<dbReference type="InterPro" id="IPR046938">
    <property type="entry name" value="DNA_clamp_sf"/>
</dbReference>
<comment type="caution">
    <text evidence="9">The sequence shown here is derived from an EMBL/GenBank/DDBJ whole genome shotgun (WGS) entry which is preliminary data.</text>
</comment>
<keyword evidence="2 3" id="KW-0238">DNA-binding</keyword>
<dbReference type="GO" id="GO:0003677">
    <property type="term" value="F:DNA binding"/>
    <property type="evidence" value="ECO:0007669"/>
    <property type="project" value="UniProtKB-UniRule"/>
</dbReference>
<proteinExistence type="inferred from homology"/>
<dbReference type="Pfam" id="PF02747">
    <property type="entry name" value="PCNA_C"/>
    <property type="match status" value="1"/>
</dbReference>
<evidence type="ECO:0000259" key="7">
    <source>
        <dbReference type="Pfam" id="PF02747"/>
    </source>
</evidence>
<dbReference type="EMBL" id="RXIH01000007">
    <property type="protein sequence ID" value="RZN57397.1"/>
    <property type="molecule type" value="Genomic_DNA"/>
</dbReference>
<dbReference type="InterPro" id="IPR022649">
    <property type="entry name" value="Pr_cel_nuc_antig_C"/>
</dbReference>
<gene>
    <name evidence="3 9" type="primary">pcn</name>
    <name evidence="9" type="ORF">DSO09_06330</name>
    <name evidence="8" type="ORF">EF809_00845</name>
</gene>
<dbReference type="InterPro" id="IPR022648">
    <property type="entry name" value="Pr_cel_nuc_antig_N"/>
</dbReference>
<dbReference type="NCBIfam" id="NF002221">
    <property type="entry name" value="PRK01115.1-4"/>
    <property type="match status" value="1"/>
</dbReference>
<evidence type="ECO:0000256" key="3">
    <source>
        <dbReference type="HAMAP-Rule" id="MF_00317"/>
    </source>
</evidence>
<dbReference type="CDD" id="cd00577">
    <property type="entry name" value="PCNA"/>
    <property type="match status" value="1"/>
</dbReference>
<dbReference type="Proteomes" id="UP000316080">
    <property type="component" value="Unassembled WGS sequence"/>
</dbReference>
<protein>
    <recommendedName>
        <fullName evidence="3">DNA polymerase sliding clamp</fullName>
    </recommendedName>
    <alternativeName>
        <fullName evidence="3">Proliferating cell nuclear antigen homolog</fullName>
        <shortName evidence="3">PCNA</shortName>
    </alternativeName>
</protein>
<dbReference type="PANTHER" id="PTHR11352:SF0">
    <property type="entry name" value="PROLIFERATING CELL NUCLEAR ANTIGEN"/>
    <property type="match status" value="1"/>
</dbReference>
<comment type="subunit">
    <text evidence="3">Homotrimer. The subunits circularize to form a toroid; DNA passes through its center. Replication factor C (RFC) is required to load the toroid on the DNA.</text>
</comment>
<evidence type="ECO:0000256" key="2">
    <source>
        <dbReference type="ARBA" id="ARBA00023125"/>
    </source>
</evidence>
<dbReference type="Pfam" id="PF00705">
    <property type="entry name" value="PCNA_N"/>
    <property type="match status" value="1"/>
</dbReference>
<dbReference type="PROSITE" id="PS01251">
    <property type="entry name" value="PCNA_1"/>
    <property type="match status" value="1"/>
</dbReference>
<evidence type="ECO:0000313" key="8">
    <source>
        <dbReference type="EMBL" id="RZN57397.1"/>
    </source>
</evidence>
<evidence type="ECO:0000256" key="5">
    <source>
        <dbReference type="RuleBase" id="RU003673"/>
    </source>
</evidence>
<keyword evidence="3 4" id="KW-0235">DNA replication</keyword>
<evidence type="ECO:0000256" key="4">
    <source>
        <dbReference type="RuleBase" id="RU003671"/>
    </source>
</evidence>
<reference evidence="9 11" key="1">
    <citation type="journal article" date="2019" name="Nat. Microbiol.">
        <title>Expanding anaerobic alkane metabolism in the domain of Archaea.</title>
        <authorList>
            <person name="Wang Y."/>
            <person name="Wegener G."/>
            <person name="Hou J."/>
            <person name="Wang F."/>
            <person name="Xiao X."/>
        </authorList>
    </citation>
    <scope>NUCLEOTIDE SEQUENCE [LARGE SCALE GENOMIC DNA]</scope>
    <source>
        <strain evidence="9">WYZ-LMO11</strain>
    </source>
</reference>
<dbReference type="EMBL" id="QNVI01000065">
    <property type="protein sequence ID" value="TDA37706.1"/>
    <property type="molecule type" value="Genomic_DNA"/>
</dbReference>
<comment type="function">
    <text evidence="3">Sliding clamp subunit that acts as a moving platform for DNA processing. Responsible for tethering the catalytic subunit of DNA polymerase and other proteins to DNA during high-speed replication.</text>
</comment>
<comment type="function">
    <text evidence="5">Sliding clamp subunit. Responsible for tethering the catalytic subunit of DNA polymerase to DNA during high-speed replication.</text>
</comment>
<accession>A0A523B9T8</accession>
<comment type="similarity">
    <text evidence="1 3 4">Belongs to the PCNA family.</text>
</comment>
<dbReference type="PANTHER" id="PTHR11352">
    <property type="entry name" value="PROLIFERATING CELL NUCLEAR ANTIGEN"/>
    <property type="match status" value="1"/>
</dbReference>
<organism evidence="9 11">
    <name type="scientific">Thermoproteota archaeon</name>
    <dbReference type="NCBI Taxonomy" id="2056631"/>
    <lineage>
        <taxon>Archaea</taxon>
        <taxon>Thermoproteota</taxon>
    </lineage>
</organism>
<feature type="domain" description="Proliferating cell nuclear antigen PCNA N-terminal" evidence="6">
    <location>
        <begin position="1"/>
        <end position="105"/>
    </location>
</feature>